<comment type="caution">
    <text evidence="2">The sequence shown here is derived from an EMBL/GenBank/DDBJ whole genome shotgun (WGS) entry which is preliminary data.</text>
</comment>
<accession>A0AAW0GDQ0</accession>
<feature type="transmembrane region" description="Helical" evidence="1">
    <location>
        <begin position="63"/>
        <end position="86"/>
    </location>
</feature>
<keyword evidence="1" id="KW-0812">Transmembrane</keyword>
<keyword evidence="3" id="KW-1185">Reference proteome</keyword>
<dbReference type="Proteomes" id="UP001385951">
    <property type="component" value="Unassembled WGS sequence"/>
</dbReference>
<reference evidence="2 3" key="1">
    <citation type="submission" date="2022-09" db="EMBL/GenBank/DDBJ databases">
        <authorList>
            <person name="Palmer J.M."/>
        </authorList>
    </citation>
    <scope>NUCLEOTIDE SEQUENCE [LARGE SCALE GENOMIC DNA]</scope>
    <source>
        <strain evidence="2 3">DSM 7382</strain>
    </source>
</reference>
<protein>
    <submittedName>
        <fullName evidence="2">Uncharacterized protein</fullName>
    </submittedName>
</protein>
<feature type="transmembrane region" description="Helical" evidence="1">
    <location>
        <begin position="29"/>
        <end position="51"/>
    </location>
</feature>
<dbReference type="EMBL" id="JASBNA010000005">
    <property type="protein sequence ID" value="KAK7691558.1"/>
    <property type="molecule type" value="Genomic_DNA"/>
</dbReference>
<keyword evidence="1" id="KW-0472">Membrane</keyword>
<name>A0AAW0GDQ0_9APHY</name>
<dbReference type="AlphaFoldDB" id="A0AAW0GDQ0"/>
<sequence>MGGVVSVIGFMEIHKIMKKELELDSRQQLALWFICIIWTLTAVISLFGLLGCLFKIRGFVTSYAYTTTINTLANIAIGIFFVWTLFHRDNSKNGFLDKCDGGNGGEGEGAKVTHWFCQRGFDLIRVLIVVAFVIVWIFMLAGIFIVFDYVGQLYEEHELDKEEDEKRMRPQQPIIVAAEAAPVMRTTYDASPAIQGGWTSARSPYAFTMPDNSHGSNRV</sequence>
<keyword evidence="1" id="KW-1133">Transmembrane helix</keyword>
<gene>
    <name evidence="2" type="ORF">QCA50_004957</name>
</gene>
<proteinExistence type="predicted"/>
<evidence type="ECO:0000313" key="3">
    <source>
        <dbReference type="Proteomes" id="UP001385951"/>
    </source>
</evidence>
<feature type="transmembrane region" description="Helical" evidence="1">
    <location>
        <begin position="123"/>
        <end position="147"/>
    </location>
</feature>
<evidence type="ECO:0000313" key="2">
    <source>
        <dbReference type="EMBL" id="KAK7691558.1"/>
    </source>
</evidence>
<evidence type="ECO:0000256" key="1">
    <source>
        <dbReference type="SAM" id="Phobius"/>
    </source>
</evidence>
<organism evidence="2 3">
    <name type="scientific">Cerrena zonata</name>
    <dbReference type="NCBI Taxonomy" id="2478898"/>
    <lineage>
        <taxon>Eukaryota</taxon>
        <taxon>Fungi</taxon>
        <taxon>Dikarya</taxon>
        <taxon>Basidiomycota</taxon>
        <taxon>Agaricomycotina</taxon>
        <taxon>Agaricomycetes</taxon>
        <taxon>Polyporales</taxon>
        <taxon>Cerrenaceae</taxon>
        <taxon>Cerrena</taxon>
    </lineage>
</organism>